<dbReference type="GO" id="GO:0000701">
    <property type="term" value="F:purine-specific mismatch base pair DNA N-glycosylase activity"/>
    <property type="evidence" value="ECO:0007669"/>
    <property type="project" value="UniProtKB-EC"/>
</dbReference>
<evidence type="ECO:0000313" key="18">
    <source>
        <dbReference type="Proteomes" id="UP000248863"/>
    </source>
</evidence>
<feature type="domain" description="HhH-GPD" evidence="16">
    <location>
        <begin position="59"/>
        <end position="208"/>
    </location>
</feature>
<keyword evidence="13 14" id="KW-0326">Glycosidase</keyword>
<sequence length="395" mass="42370">MTLAAPPPARKPSSPDPTAATRLTAALLGWYDRHRRVLPWRAPAGVTADPYAVWLSEIMLQQTTVKAVVPYFQTFTAAFPTVRDLAAADLDAVLRLWAGLGYYARARNLHACAKAVVERHGGAFPDSVDALRALPGIGDYTANAIAAIAFDLPVVPIDGNVERVLTRLHAVEDELPGAKPRLRALADALEPADRAGDFAQALMDLGATICTPKSPACVLCPWAEPCVARRRGDPESFPRKTPKKEGRLRRGAAFVALRADGAVLVRTRPEKGLLGGMAEVPTTEWSAAFSERSALDHAPALGVASKGWRRVPGVVTHVFTHFPLELFVFVASVATDAEAPTGSRWVACEKIAGEALPNVMRKVLVHAGIDVTPGAPEPNQSKPPTRISKPKRSPR</sequence>
<keyword evidence="12" id="KW-0234">DNA repair</keyword>
<evidence type="ECO:0000256" key="13">
    <source>
        <dbReference type="ARBA" id="ARBA00023295"/>
    </source>
</evidence>
<feature type="region of interest" description="Disordered" evidence="15">
    <location>
        <begin position="371"/>
        <end position="395"/>
    </location>
</feature>
<evidence type="ECO:0000256" key="10">
    <source>
        <dbReference type="ARBA" id="ARBA00023004"/>
    </source>
</evidence>
<evidence type="ECO:0000256" key="5">
    <source>
        <dbReference type="ARBA" id="ARBA00022023"/>
    </source>
</evidence>
<evidence type="ECO:0000256" key="7">
    <source>
        <dbReference type="ARBA" id="ARBA00022723"/>
    </source>
</evidence>
<dbReference type="GO" id="GO:0006298">
    <property type="term" value="P:mismatch repair"/>
    <property type="evidence" value="ECO:0007669"/>
    <property type="project" value="TreeGrafter"/>
</dbReference>
<keyword evidence="8 14" id="KW-0227">DNA damage</keyword>
<evidence type="ECO:0000256" key="8">
    <source>
        <dbReference type="ARBA" id="ARBA00022763"/>
    </source>
</evidence>
<dbReference type="InterPro" id="IPR000445">
    <property type="entry name" value="HhH_motif"/>
</dbReference>
<gene>
    <name evidence="17" type="primary">mutY</name>
    <name evidence="17" type="ORF">CH338_24300</name>
</gene>
<comment type="caution">
    <text evidence="17">The sequence shown here is derived from an EMBL/GenBank/DDBJ whole genome shotgun (WGS) entry which is preliminary data.</text>
</comment>
<dbReference type="Gene3D" id="1.10.1670.10">
    <property type="entry name" value="Helix-hairpin-Helix base-excision DNA repair enzymes (C-terminal)"/>
    <property type="match status" value="1"/>
</dbReference>
<proteinExistence type="inferred from homology"/>
<dbReference type="GO" id="GO:0051539">
    <property type="term" value="F:4 iron, 4 sulfur cluster binding"/>
    <property type="evidence" value="ECO:0007669"/>
    <property type="project" value="UniProtKB-UniRule"/>
</dbReference>
<dbReference type="Gene3D" id="3.90.79.10">
    <property type="entry name" value="Nucleoside Triphosphate Pyrophosphohydrolase"/>
    <property type="match status" value="1"/>
</dbReference>
<dbReference type="InterPro" id="IPR004036">
    <property type="entry name" value="Endonuclease-III-like_CS2"/>
</dbReference>
<evidence type="ECO:0000256" key="3">
    <source>
        <dbReference type="ARBA" id="ARBA00008343"/>
    </source>
</evidence>
<dbReference type="NCBIfam" id="TIGR01084">
    <property type="entry name" value="mutY"/>
    <property type="match status" value="1"/>
</dbReference>
<keyword evidence="18" id="KW-1185">Reference proteome</keyword>
<reference evidence="17 18" key="1">
    <citation type="submission" date="2017-07" db="EMBL/GenBank/DDBJ databases">
        <title>Draft Genome Sequences of Select Purple Nonsulfur Bacteria.</title>
        <authorList>
            <person name="Lasarre B."/>
            <person name="Mckinlay J.B."/>
        </authorList>
    </citation>
    <scope>NUCLEOTIDE SEQUENCE [LARGE SCALE GENOMIC DNA]</scope>
    <source>
        <strain evidence="17 18">DSM 11907</strain>
    </source>
</reference>
<keyword evidence="10 14" id="KW-0408">Iron</keyword>
<dbReference type="Pfam" id="PF00633">
    <property type="entry name" value="HHH"/>
    <property type="match status" value="1"/>
</dbReference>
<dbReference type="PANTHER" id="PTHR42944">
    <property type="entry name" value="ADENINE DNA GLYCOSYLASE"/>
    <property type="match status" value="1"/>
</dbReference>
<dbReference type="Pfam" id="PF14815">
    <property type="entry name" value="NUDIX_4"/>
    <property type="match status" value="1"/>
</dbReference>
<comment type="similarity">
    <text evidence="3 14">Belongs to the Nth/MutY family.</text>
</comment>
<dbReference type="InterPro" id="IPR029119">
    <property type="entry name" value="MutY_C"/>
</dbReference>
<dbReference type="FunFam" id="1.10.340.30:FF:000002">
    <property type="entry name" value="Adenine DNA glycosylase"/>
    <property type="match status" value="1"/>
</dbReference>
<evidence type="ECO:0000256" key="4">
    <source>
        <dbReference type="ARBA" id="ARBA00012045"/>
    </source>
</evidence>
<dbReference type="SUPFAM" id="SSF48150">
    <property type="entry name" value="DNA-glycosylase"/>
    <property type="match status" value="1"/>
</dbReference>
<dbReference type="EMBL" id="NPEU01000430">
    <property type="protein sequence ID" value="RAI32375.1"/>
    <property type="molecule type" value="Genomic_DNA"/>
</dbReference>
<keyword evidence="9" id="KW-0378">Hydrolase</keyword>
<accession>A0A327K3S1</accession>
<comment type="cofactor">
    <cofactor evidence="14">
        <name>[4Fe-4S] cluster</name>
        <dbReference type="ChEBI" id="CHEBI:49883"/>
    </cofactor>
    <text evidence="14">Binds 1 [4Fe-4S] cluster.</text>
</comment>
<dbReference type="Pfam" id="PF00730">
    <property type="entry name" value="HhH-GPD"/>
    <property type="match status" value="1"/>
</dbReference>
<dbReference type="Proteomes" id="UP000248863">
    <property type="component" value="Unassembled WGS sequence"/>
</dbReference>
<dbReference type="PANTHER" id="PTHR42944:SF1">
    <property type="entry name" value="ADENINE DNA GLYCOSYLASE"/>
    <property type="match status" value="1"/>
</dbReference>
<evidence type="ECO:0000256" key="11">
    <source>
        <dbReference type="ARBA" id="ARBA00023014"/>
    </source>
</evidence>
<evidence type="ECO:0000256" key="1">
    <source>
        <dbReference type="ARBA" id="ARBA00000843"/>
    </source>
</evidence>
<evidence type="ECO:0000256" key="12">
    <source>
        <dbReference type="ARBA" id="ARBA00023204"/>
    </source>
</evidence>
<dbReference type="CDD" id="cd03431">
    <property type="entry name" value="NUDIX_DNA_Glycosylase_C-MutY"/>
    <property type="match status" value="1"/>
</dbReference>
<dbReference type="CDD" id="cd00056">
    <property type="entry name" value="ENDO3c"/>
    <property type="match status" value="1"/>
</dbReference>
<dbReference type="PROSITE" id="PS00764">
    <property type="entry name" value="ENDONUCLEASE_III_1"/>
    <property type="match status" value="1"/>
</dbReference>
<evidence type="ECO:0000256" key="2">
    <source>
        <dbReference type="ARBA" id="ARBA00002933"/>
    </source>
</evidence>
<dbReference type="SMART" id="SM00478">
    <property type="entry name" value="ENDO3c"/>
    <property type="match status" value="1"/>
</dbReference>
<dbReference type="SUPFAM" id="SSF55811">
    <property type="entry name" value="Nudix"/>
    <property type="match status" value="1"/>
</dbReference>
<evidence type="ECO:0000256" key="14">
    <source>
        <dbReference type="RuleBase" id="RU365096"/>
    </source>
</evidence>
<dbReference type="GO" id="GO:0034039">
    <property type="term" value="F:8-oxo-7,8-dihydroguanine DNA N-glycosylase activity"/>
    <property type="evidence" value="ECO:0007669"/>
    <property type="project" value="TreeGrafter"/>
</dbReference>
<keyword evidence="6" id="KW-0004">4Fe-4S</keyword>
<dbReference type="InterPro" id="IPR003265">
    <property type="entry name" value="HhH-GPD_domain"/>
</dbReference>
<dbReference type="AlphaFoldDB" id="A0A327K3S1"/>
<dbReference type="RefSeq" id="WP_111359648.1">
    <property type="nucleotide sequence ID" value="NZ_NHSK01000163.1"/>
</dbReference>
<keyword evidence="11" id="KW-0411">Iron-sulfur</keyword>
<evidence type="ECO:0000256" key="9">
    <source>
        <dbReference type="ARBA" id="ARBA00022801"/>
    </source>
</evidence>
<name>A0A327K3S1_9BRAD</name>
<dbReference type="GO" id="GO:0046872">
    <property type="term" value="F:metal ion binding"/>
    <property type="evidence" value="ECO:0007669"/>
    <property type="project" value="UniProtKB-UniRule"/>
</dbReference>
<evidence type="ECO:0000256" key="6">
    <source>
        <dbReference type="ARBA" id="ARBA00022485"/>
    </source>
</evidence>
<dbReference type="GO" id="GO:0035485">
    <property type="term" value="F:adenine/guanine mispair binding"/>
    <property type="evidence" value="ECO:0007669"/>
    <property type="project" value="TreeGrafter"/>
</dbReference>
<evidence type="ECO:0000259" key="16">
    <source>
        <dbReference type="SMART" id="SM00478"/>
    </source>
</evidence>
<keyword evidence="7" id="KW-0479">Metal-binding</keyword>
<evidence type="ECO:0000313" key="17">
    <source>
        <dbReference type="EMBL" id="RAI32375.1"/>
    </source>
</evidence>
<dbReference type="InterPro" id="IPR011257">
    <property type="entry name" value="DNA_glycosylase"/>
</dbReference>
<dbReference type="InterPro" id="IPR023170">
    <property type="entry name" value="HhH_base_excis_C"/>
</dbReference>
<dbReference type="InterPro" id="IPR015797">
    <property type="entry name" value="NUDIX_hydrolase-like_dom_sf"/>
</dbReference>
<dbReference type="InterPro" id="IPR005760">
    <property type="entry name" value="A/G_AdeGlyc_MutY"/>
</dbReference>
<comment type="catalytic activity">
    <reaction evidence="1 14">
        <text>Hydrolyzes free adenine bases from 7,8-dihydro-8-oxoguanine:adenine mismatched double-stranded DNA, leaving an apurinic site.</text>
        <dbReference type="EC" id="3.2.2.31"/>
    </reaction>
</comment>
<protein>
    <recommendedName>
        <fullName evidence="5 14">Adenine DNA glycosylase</fullName>
        <ecNumber evidence="4 14">3.2.2.31</ecNumber>
    </recommendedName>
</protein>
<dbReference type="GO" id="GO:0006284">
    <property type="term" value="P:base-excision repair"/>
    <property type="evidence" value="ECO:0007669"/>
    <property type="project" value="UniProtKB-UniRule"/>
</dbReference>
<organism evidence="17 18">
    <name type="scientific">Rhodoplanes elegans</name>
    <dbReference type="NCBI Taxonomy" id="29408"/>
    <lineage>
        <taxon>Bacteria</taxon>
        <taxon>Pseudomonadati</taxon>
        <taxon>Pseudomonadota</taxon>
        <taxon>Alphaproteobacteria</taxon>
        <taxon>Hyphomicrobiales</taxon>
        <taxon>Nitrobacteraceae</taxon>
        <taxon>Rhodoplanes</taxon>
    </lineage>
</organism>
<dbReference type="OrthoDB" id="9802365at2"/>
<dbReference type="GO" id="GO:0032357">
    <property type="term" value="F:oxidized purine DNA binding"/>
    <property type="evidence" value="ECO:0007669"/>
    <property type="project" value="TreeGrafter"/>
</dbReference>
<dbReference type="PROSITE" id="PS01155">
    <property type="entry name" value="ENDONUCLEASE_III_2"/>
    <property type="match status" value="1"/>
</dbReference>
<evidence type="ECO:0000256" key="15">
    <source>
        <dbReference type="SAM" id="MobiDB-lite"/>
    </source>
</evidence>
<dbReference type="Gene3D" id="1.10.340.30">
    <property type="entry name" value="Hypothetical protein, domain 2"/>
    <property type="match status" value="1"/>
</dbReference>
<dbReference type="EC" id="3.2.2.31" evidence="4 14"/>
<comment type="function">
    <text evidence="2">Adenine glycosylase active on G-A mispairs. MutY also corrects error-prone DNA synthesis past GO lesions which are due to the oxidatively damaged form of guanine: 7,8-dihydro-8-oxoguanine (8-oxo-dGTP).</text>
</comment>
<dbReference type="InterPro" id="IPR044298">
    <property type="entry name" value="MIG/MutY"/>
</dbReference>
<dbReference type="InterPro" id="IPR004035">
    <property type="entry name" value="Endouclease-III_FeS-bd_BS"/>
</dbReference>